<evidence type="ECO:0000313" key="3">
    <source>
        <dbReference type="WBParaSite" id="maker-unitig_37256-snap-gene-0.3-mRNA-1"/>
    </source>
</evidence>
<proteinExistence type="predicted"/>
<accession>A0A1I8FK35</accession>
<keyword evidence="2" id="KW-1185">Reference proteome</keyword>
<feature type="compositionally biased region" description="Polar residues" evidence="1">
    <location>
        <begin position="314"/>
        <end position="323"/>
    </location>
</feature>
<dbReference type="AlphaFoldDB" id="A0A1I8FK35"/>
<sequence>AAACFDDFLRLVVVATEGRGGCGEVSAATAPQEQRRRRRRQLAGIELIPPSTPAARLAGRGNRGGVSWPRQRLNSPSLRWWHRWGRWRSSGRVLLLLHLQSRWRFPKVRYSSSSSGESLADGRIHFLWDRSGAGGGAFEVGGTVAPGAFEVCGTGCGGAAPLKPVGTGWTVAAPLKSVAQAAEWRCLCSLWDGCGGGGAFEVLRRLAAAETERDLKRLRISDTDGTAGAEAGAGVAFGTLGLFGCCGGCCCCWLRCGSRRSAGRSCCRREARRAAVGIGGRLALVGGVLRAADSGASAELGTAGSVETRVVATGSATNQNLRNPPSARSRRGQSGIGAGPGGAVGSHLPWRCCRGCSTLNRRSNHRLGDRLRNRLLRRIRAELRPTLQGFADLFAPAKWINLWEGGGTGVGQSRKCEIAVQPGGGSHMRIWEDGGSQLEDLEGGGSHLRNLSRRSEIGPQRGAAPNRRRSSPPPPEEVRRLGAYAGALRVPPAAEPLPDPRGEWAANFPNPKAKTSDWFSSIRSVLFGILGPNSDLPN</sequence>
<evidence type="ECO:0000256" key="1">
    <source>
        <dbReference type="SAM" id="MobiDB-lite"/>
    </source>
</evidence>
<feature type="region of interest" description="Disordered" evidence="1">
    <location>
        <begin position="436"/>
        <end position="478"/>
    </location>
</feature>
<protein>
    <submittedName>
        <fullName evidence="3">RING-type domain-containing protein</fullName>
    </submittedName>
</protein>
<feature type="region of interest" description="Disordered" evidence="1">
    <location>
        <begin position="313"/>
        <end position="342"/>
    </location>
</feature>
<evidence type="ECO:0000313" key="2">
    <source>
        <dbReference type="Proteomes" id="UP000095280"/>
    </source>
</evidence>
<name>A0A1I8FK35_9PLAT</name>
<organism evidence="2 3">
    <name type="scientific">Macrostomum lignano</name>
    <dbReference type="NCBI Taxonomy" id="282301"/>
    <lineage>
        <taxon>Eukaryota</taxon>
        <taxon>Metazoa</taxon>
        <taxon>Spiralia</taxon>
        <taxon>Lophotrochozoa</taxon>
        <taxon>Platyhelminthes</taxon>
        <taxon>Rhabditophora</taxon>
        <taxon>Macrostomorpha</taxon>
        <taxon>Macrostomida</taxon>
        <taxon>Macrostomidae</taxon>
        <taxon>Macrostomum</taxon>
    </lineage>
</organism>
<dbReference type="Proteomes" id="UP000095280">
    <property type="component" value="Unplaced"/>
</dbReference>
<dbReference type="WBParaSite" id="maker-unitig_37256-snap-gene-0.3-mRNA-1">
    <property type="protein sequence ID" value="maker-unitig_37256-snap-gene-0.3-mRNA-1"/>
    <property type="gene ID" value="maker-unitig_37256-snap-gene-0.3"/>
</dbReference>
<reference evidence="3" key="1">
    <citation type="submission" date="2016-11" db="UniProtKB">
        <authorList>
            <consortium name="WormBaseParasite"/>
        </authorList>
    </citation>
    <scope>IDENTIFICATION</scope>
</reference>